<dbReference type="Pfam" id="PF01370">
    <property type="entry name" value="Epimerase"/>
    <property type="match status" value="1"/>
</dbReference>
<dbReference type="SUPFAM" id="SSF51735">
    <property type="entry name" value="NAD(P)-binding Rossmann-fold domains"/>
    <property type="match status" value="1"/>
</dbReference>
<gene>
    <name evidence="2" type="ORF">JQN83_19510</name>
</gene>
<dbReference type="Proteomes" id="UP000671399">
    <property type="component" value="Unassembled WGS sequence"/>
</dbReference>
<dbReference type="RefSeq" id="WP_208568571.1">
    <property type="nucleotide sequence ID" value="NZ_JAGFWR010000011.1"/>
</dbReference>
<evidence type="ECO:0000313" key="2">
    <source>
        <dbReference type="EMBL" id="MBO4162987.1"/>
    </source>
</evidence>
<dbReference type="EMBL" id="JAGFWR010000011">
    <property type="protein sequence ID" value="MBO4162987.1"/>
    <property type="molecule type" value="Genomic_DNA"/>
</dbReference>
<keyword evidence="3" id="KW-1185">Reference proteome</keyword>
<comment type="caution">
    <text evidence="2">The sequence shown here is derived from an EMBL/GenBank/DDBJ whole genome shotgun (WGS) entry which is preliminary data.</text>
</comment>
<sequence length="317" mass="33790">MSLHVIVGAGPVGTATARHLAERGEQVRLVTRRGTGPVDPAIERIAADAADTDRLTALTHGAVALYNCANPAYHRWATDWPPLAGALLTTAERTGAVLATVGCLYGYGPVDAPMTEDTPLAATGTKGQVRNRMWTEALAAHRAGRARITEVRGSDYLGAEGNSLLPLVLPKVLAGQRVFLPVNWDAPHSWTYVGDVVRTLVAAATDERAWGRAWHVPSNPAVSARELAGRVAQLADAPTPRLVRMPYPLLWLGGLNDPFARELRETAHQFARPFVLDSTRATETLGITPTPLDEALADTVRVLAATIRTPTPAGGAH</sequence>
<dbReference type="InterPro" id="IPR036291">
    <property type="entry name" value="NAD(P)-bd_dom_sf"/>
</dbReference>
<dbReference type="Gene3D" id="3.40.50.720">
    <property type="entry name" value="NAD(P)-binding Rossmann-like Domain"/>
    <property type="match status" value="1"/>
</dbReference>
<proteinExistence type="predicted"/>
<reference evidence="2 3" key="1">
    <citation type="submission" date="2021-03" db="EMBL/GenBank/DDBJ databases">
        <authorList>
            <person name="Lee D.-H."/>
        </authorList>
    </citation>
    <scope>NUCLEOTIDE SEQUENCE [LARGE SCALE GENOMIC DNA]</scope>
    <source>
        <strain evidence="2 3">MMS20-R2-23</strain>
    </source>
</reference>
<name>A0ABS3VBN2_9ACTN</name>
<evidence type="ECO:0000313" key="3">
    <source>
        <dbReference type="Proteomes" id="UP000671399"/>
    </source>
</evidence>
<feature type="domain" description="NAD-dependent epimerase/dehydratase" evidence="1">
    <location>
        <begin position="6"/>
        <end position="207"/>
    </location>
</feature>
<organism evidence="2 3">
    <name type="scientific">Micromonospora antibiotica</name>
    <dbReference type="NCBI Taxonomy" id="2807623"/>
    <lineage>
        <taxon>Bacteria</taxon>
        <taxon>Bacillati</taxon>
        <taxon>Actinomycetota</taxon>
        <taxon>Actinomycetes</taxon>
        <taxon>Micromonosporales</taxon>
        <taxon>Micromonosporaceae</taxon>
        <taxon>Micromonospora</taxon>
    </lineage>
</organism>
<evidence type="ECO:0000259" key="1">
    <source>
        <dbReference type="Pfam" id="PF01370"/>
    </source>
</evidence>
<accession>A0ABS3VBN2</accession>
<protein>
    <submittedName>
        <fullName evidence="2">NAD-dependent epimerase/dehydratase family protein</fullName>
    </submittedName>
</protein>
<dbReference type="InterPro" id="IPR001509">
    <property type="entry name" value="Epimerase_deHydtase"/>
</dbReference>